<proteinExistence type="inferred from homology"/>
<dbReference type="InterPro" id="IPR005225">
    <property type="entry name" value="Small_GTP-bd"/>
</dbReference>
<evidence type="ECO:0000256" key="20">
    <source>
        <dbReference type="ARBA" id="ARBA00023212"/>
    </source>
</evidence>
<keyword evidence="17" id="KW-0072">Autophagy</keyword>
<dbReference type="SMART" id="SM00174">
    <property type="entry name" value="RHO"/>
    <property type="match status" value="1"/>
</dbReference>
<keyword evidence="11" id="KW-0597">Phosphoprotein</keyword>
<dbReference type="SUPFAM" id="SSF52540">
    <property type="entry name" value="P-loop containing nucleoside triphosphate hydrolases"/>
    <property type="match status" value="1"/>
</dbReference>
<dbReference type="OrthoDB" id="6475378at2759"/>
<comment type="catalytic activity">
    <reaction evidence="24">
        <text>GTP + H2O = GDP + phosphate + H(+)</text>
        <dbReference type="Rhea" id="RHEA:19669"/>
        <dbReference type="ChEBI" id="CHEBI:15377"/>
        <dbReference type="ChEBI" id="CHEBI:15378"/>
        <dbReference type="ChEBI" id="CHEBI:37565"/>
        <dbReference type="ChEBI" id="CHEBI:43474"/>
        <dbReference type="ChEBI" id="CHEBI:58189"/>
        <dbReference type="EC" id="3.6.5.2"/>
    </reaction>
    <physiologicalReaction direction="left-to-right" evidence="24">
        <dbReference type="Rhea" id="RHEA:19670"/>
    </physiologicalReaction>
</comment>
<evidence type="ECO:0000256" key="12">
    <source>
        <dbReference type="ARBA" id="ARBA00022723"/>
    </source>
</evidence>
<evidence type="ECO:0000256" key="27">
    <source>
        <dbReference type="ARBA" id="ARBA00093500"/>
    </source>
</evidence>
<comment type="caution">
    <text evidence="28">The sequence shown here is derived from an EMBL/GenBank/DDBJ whole genome shotgun (WGS) entry which is preliminary data.</text>
</comment>
<dbReference type="Proteomes" id="UP000288716">
    <property type="component" value="Unassembled WGS sequence"/>
</dbReference>
<dbReference type="GO" id="GO:0006914">
    <property type="term" value="P:autophagy"/>
    <property type="evidence" value="ECO:0007669"/>
    <property type="project" value="UniProtKB-KW"/>
</dbReference>
<dbReference type="GO" id="GO:0048471">
    <property type="term" value="C:perinuclear region of cytoplasm"/>
    <property type="evidence" value="ECO:0007669"/>
    <property type="project" value="UniProtKB-SubCell"/>
</dbReference>
<evidence type="ECO:0000256" key="2">
    <source>
        <dbReference type="ARBA" id="ARBA00004186"/>
    </source>
</evidence>
<dbReference type="PROSITE" id="PS51420">
    <property type="entry name" value="RHO"/>
    <property type="match status" value="1"/>
</dbReference>
<evidence type="ECO:0000256" key="17">
    <source>
        <dbReference type="ARBA" id="ARBA00023006"/>
    </source>
</evidence>
<keyword evidence="13" id="KW-0547">Nucleotide-binding</keyword>
<dbReference type="SMART" id="SM00173">
    <property type="entry name" value="RAS"/>
    <property type="match status" value="1"/>
</dbReference>
<dbReference type="EMBL" id="NCKV01001388">
    <property type="protein sequence ID" value="RWS28424.1"/>
    <property type="molecule type" value="Genomic_DNA"/>
</dbReference>
<dbReference type="GO" id="GO:0003925">
    <property type="term" value="F:G protein activity"/>
    <property type="evidence" value="ECO:0007669"/>
    <property type="project" value="UniProtKB-EC"/>
</dbReference>
<dbReference type="InterPro" id="IPR001806">
    <property type="entry name" value="Small_GTPase"/>
</dbReference>
<dbReference type="GO" id="GO:0015031">
    <property type="term" value="P:protein transport"/>
    <property type="evidence" value="ECO:0007669"/>
    <property type="project" value="UniProtKB-KW"/>
</dbReference>
<evidence type="ECO:0000256" key="13">
    <source>
        <dbReference type="ARBA" id="ARBA00022741"/>
    </source>
</evidence>
<dbReference type="GO" id="GO:0005819">
    <property type="term" value="C:spindle"/>
    <property type="evidence" value="ECO:0007669"/>
    <property type="project" value="UniProtKB-SubCell"/>
</dbReference>
<evidence type="ECO:0000256" key="1">
    <source>
        <dbReference type="ARBA" id="ARBA00001946"/>
    </source>
</evidence>
<evidence type="ECO:0000256" key="15">
    <source>
        <dbReference type="ARBA" id="ARBA00022842"/>
    </source>
</evidence>
<dbReference type="PROSITE" id="PS51421">
    <property type="entry name" value="RAS"/>
    <property type="match status" value="1"/>
</dbReference>
<evidence type="ECO:0000256" key="18">
    <source>
        <dbReference type="ARBA" id="ARBA00023134"/>
    </source>
</evidence>
<sequence length="230" mass="26380">NIEVTLLLYSFAMSRVDVKVVLLGKEFGGKTSLVERYVHRRFSEKSMNKYQATIGAAFASKKVVVDSGNVTLGIWDTAGSERYEAMSRMYYRNARAAIVCFDLTDATSFERCKFWIHELIQQEESCKLYLCGTKRDLIEADPSKRMVSEKAIADYATLVNAQVFETSSKTGENVDQLFFNIVMDYVQFEMQLEDNSSNLNIGKISHSNFYSTENTRHNSFQESRRRTCCF</sequence>
<comment type="subunit">
    <text evidence="27">Interacts with ZFYVE20. Does not interact with the GDP dissociation inhibitors ARHGDIA and ARHGDIB.</text>
</comment>
<evidence type="ECO:0000256" key="5">
    <source>
        <dbReference type="ARBA" id="ARBA00004635"/>
    </source>
</evidence>
<keyword evidence="10" id="KW-0963">Cytoplasm</keyword>
<keyword evidence="19" id="KW-0472">Membrane</keyword>
<dbReference type="PANTHER" id="PTHR47978">
    <property type="match status" value="1"/>
</dbReference>
<evidence type="ECO:0000256" key="25">
    <source>
        <dbReference type="ARBA" id="ARBA00067822"/>
    </source>
</evidence>
<dbReference type="SMART" id="SM00175">
    <property type="entry name" value="RAB"/>
    <property type="match status" value="1"/>
</dbReference>
<dbReference type="VEuPathDB" id="VectorBase:LDEU003616"/>
<dbReference type="GO" id="GO:0000421">
    <property type="term" value="C:autophagosome membrane"/>
    <property type="evidence" value="ECO:0007669"/>
    <property type="project" value="UniProtKB-SubCell"/>
</dbReference>
<evidence type="ECO:0000256" key="19">
    <source>
        <dbReference type="ARBA" id="ARBA00023136"/>
    </source>
</evidence>
<evidence type="ECO:0000256" key="3">
    <source>
        <dbReference type="ARBA" id="ARBA00004514"/>
    </source>
</evidence>
<gene>
    <name evidence="28" type="ORF">B4U80_11214</name>
</gene>
<keyword evidence="20" id="KW-0206">Cytoskeleton</keyword>
<dbReference type="Gene3D" id="3.40.50.300">
    <property type="entry name" value="P-loop containing nucleotide triphosphate hydrolases"/>
    <property type="match status" value="1"/>
</dbReference>
<comment type="cofactor">
    <cofactor evidence="1">
        <name>Mg(2+)</name>
        <dbReference type="ChEBI" id="CHEBI:18420"/>
    </cofactor>
</comment>
<evidence type="ECO:0000256" key="9">
    <source>
        <dbReference type="ARBA" id="ARBA00022448"/>
    </source>
</evidence>
<accession>A0A443SLM2</accession>
<evidence type="ECO:0000256" key="7">
    <source>
        <dbReference type="ARBA" id="ARBA00006270"/>
    </source>
</evidence>
<dbReference type="PRINTS" id="PR00449">
    <property type="entry name" value="RASTRNSFRMNG"/>
</dbReference>
<evidence type="ECO:0000256" key="4">
    <source>
        <dbReference type="ARBA" id="ARBA00004556"/>
    </source>
</evidence>
<evidence type="ECO:0000256" key="16">
    <source>
        <dbReference type="ARBA" id="ARBA00022927"/>
    </source>
</evidence>
<evidence type="ECO:0000256" key="8">
    <source>
        <dbReference type="ARBA" id="ARBA00011984"/>
    </source>
</evidence>
<dbReference type="GO" id="GO:0031410">
    <property type="term" value="C:cytoplasmic vesicle"/>
    <property type="evidence" value="ECO:0007669"/>
    <property type="project" value="UniProtKB-KW"/>
</dbReference>
<keyword evidence="29" id="KW-1185">Reference proteome</keyword>
<keyword evidence="12" id="KW-0479">Metal-binding</keyword>
<keyword evidence="23" id="KW-0968">Cytoplasmic vesicle</keyword>
<keyword evidence="14" id="KW-0378">Hydrolase</keyword>
<evidence type="ECO:0000256" key="22">
    <source>
        <dbReference type="ARBA" id="ARBA00023289"/>
    </source>
</evidence>
<keyword evidence="18" id="KW-0342">GTP-binding</keyword>
<evidence type="ECO:0000256" key="10">
    <source>
        <dbReference type="ARBA" id="ARBA00022490"/>
    </source>
</evidence>
<name>A0A443SLM2_9ACAR</name>
<keyword evidence="16" id="KW-0653">Protein transport</keyword>
<evidence type="ECO:0000256" key="24">
    <source>
        <dbReference type="ARBA" id="ARBA00047660"/>
    </source>
</evidence>
<comment type="subcellular location">
    <subcellularLocation>
        <location evidence="2">Cytoplasm</location>
        <location evidence="2">Cytoskeleton</location>
        <location evidence="2">Spindle</location>
    </subcellularLocation>
    <subcellularLocation>
        <location evidence="3">Cytoplasm</location>
        <location evidence="3">Cytosol</location>
    </subcellularLocation>
    <subcellularLocation>
        <location evidence="4">Cytoplasm</location>
        <location evidence="4">Perinuclear region</location>
    </subcellularLocation>
    <subcellularLocation>
        <location evidence="6">Cytoplasmic vesicle</location>
        <location evidence="6">Autophagosome membrane</location>
    </subcellularLocation>
    <subcellularLocation>
        <location evidence="5">Membrane</location>
        <topology evidence="5">Lipid-anchor</topology>
    </subcellularLocation>
</comment>
<dbReference type="GO" id="GO:0005829">
    <property type="term" value="C:cytosol"/>
    <property type="evidence" value="ECO:0007669"/>
    <property type="project" value="UniProtKB-SubCell"/>
</dbReference>
<keyword evidence="21" id="KW-0449">Lipoprotein</keyword>
<evidence type="ECO:0000313" key="29">
    <source>
        <dbReference type="Proteomes" id="UP000288716"/>
    </source>
</evidence>
<keyword evidence="15" id="KW-0460">Magnesium</keyword>
<dbReference type="Pfam" id="PF00071">
    <property type="entry name" value="Ras"/>
    <property type="match status" value="1"/>
</dbReference>
<dbReference type="GO" id="GO:0005525">
    <property type="term" value="F:GTP binding"/>
    <property type="evidence" value="ECO:0007669"/>
    <property type="project" value="UniProtKB-KW"/>
</dbReference>
<dbReference type="SMART" id="SM00176">
    <property type="entry name" value="RAN"/>
    <property type="match status" value="1"/>
</dbReference>
<keyword evidence="22" id="KW-0636">Prenylation</keyword>
<evidence type="ECO:0000256" key="21">
    <source>
        <dbReference type="ARBA" id="ARBA00023288"/>
    </source>
</evidence>
<dbReference type="AlphaFoldDB" id="A0A443SLM2"/>
<comment type="similarity">
    <text evidence="7">Belongs to the small GTPase superfamily. Rab family.</text>
</comment>
<evidence type="ECO:0000313" key="28">
    <source>
        <dbReference type="EMBL" id="RWS28424.1"/>
    </source>
</evidence>
<dbReference type="InterPro" id="IPR027417">
    <property type="entry name" value="P-loop_NTPase"/>
</dbReference>
<reference evidence="28 29" key="1">
    <citation type="journal article" date="2018" name="Gigascience">
        <title>Genomes of trombidid mites reveal novel predicted allergens and laterally-transferred genes associated with secondary metabolism.</title>
        <authorList>
            <person name="Dong X."/>
            <person name="Chaisiri K."/>
            <person name="Xia D."/>
            <person name="Armstrong S.D."/>
            <person name="Fang Y."/>
            <person name="Donnelly M.J."/>
            <person name="Kadowaki T."/>
            <person name="McGarry J.W."/>
            <person name="Darby A.C."/>
            <person name="Makepeace B.L."/>
        </authorList>
    </citation>
    <scope>NUCLEOTIDE SEQUENCE [LARGE SCALE GENOMIC DNA]</scope>
    <source>
        <strain evidence="28">UoL-UT</strain>
    </source>
</reference>
<dbReference type="GO" id="GO:0046872">
    <property type="term" value="F:metal ion binding"/>
    <property type="evidence" value="ECO:0007669"/>
    <property type="project" value="UniProtKB-KW"/>
</dbReference>
<evidence type="ECO:0000256" key="26">
    <source>
        <dbReference type="ARBA" id="ARBA00093319"/>
    </source>
</evidence>
<dbReference type="PROSITE" id="PS51419">
    <property type="entry name" value="RAB"/>
    <property type="match status" value="1"/>
</dbReference>
<evidence type="ECO:0000256" key="14">
    <source>
        <dbReference type="ARBA" id="ARBA00022801"/>
    </source>
</evidence>
<evidence type="ECO:0000256" key="6">
    <source>
        <dbReference type="ARBA" id="ARBA00004652"/>
    </source>
</evidence>
<comment type="function">
    <text evidence="26">The small GTPases Rab are key regulators of intracellular membrane trafficking, from the formation of transport vesicles to their fusion with membranes. Rabs cycle between an inactive GDP-bound form and an active GTP-bound form that is able to recruit to membranes different sets of downstream effectors directly responsible for vesicle formation, movement, tethering and fusion. RAB24 is an atypical RAB protein that presents low GTPase activity and thereby exists predominantly in the GTP-bound active state. RAB24 is required for the clearance of late autophagic vacuoles under basal conditions. It is not needed for starvation-induced autophagy. Involved in the modulation of meiotic apparatus assembly and meiotic progression during oocyte maturation, possibly through regulation of kinetochore-microtubule interaction.</text>
</comment>
<organism evidence="28 29">
    <name type="scientific">Leptotrombidium deliense</name>
    <dbReference type="NCBI Taxonomy" id="299467"/>
    <lineage>
        <taxon>Eukaryota</taxon>
        <taxon>Metazoa</taxon>
        <taxon>Ecdysozoa</taxon>
        <taxon>Arthropoda</taxon>
        <taxon>Chelicerata</taxon>
        <taxon>Arachnida</taxon>
        <taxon>Acari</taxon>
        <taxon>Acariformes</taxon>
        <taxon>Trombidiformes</taxon>
        <taxon>Prostigmata</taxon>
        <taxon>Anystina</taxon>
        <taxon>Parasitengona</taxon>
        <taxon>Trombiculoidea</taxon>
        <taxon>Trombiculidae</taxon>
        <taxon>Leptotrombidium</taxon>
    </lineage>
</organism>
<dbReference type="FunFam" id="3.40.50.300:FF:000799">
    <property type="entry name" value="ras-related protein Rab-24 isoform X1"/>
    <property type="match status" value="1"/>
</dbReference>
<keyword evidence="9" id="KW-0813">Transport</keyword>
<evidence type="ECO:0000256" key="11">
    <source>
        <dbReference type="ARBA" id="ARBA00022553"/>
    </source>
</evidence>
<feature type="non-terminal residue" evidence="28">
    <location>
        <position position="1"/>
    </location>
</feature>
<protein>
    <recommendedName>
        <fullName evidence="25">Ras-related protein Rab-24</fullName>
        <ecNumber evidence="8">3.6.5.2</ecNumber>
    </recommendedName>
</protein>
<evidence type="ECO:0000256" key="23">
    <source>
        <dbReference type="ARBA" id="ARBA00023329"/>
    </source>
</evidence>
<dbReference type="NCBIfam" id="TIGR00231">
    <property type="entry name" value="small_GTP"/>
    <property type="match status" value="1"/>
</dbReference>
<dbReference type="EC" id="3.6.5.2" evidence="8"/>
<dbReference type="STRING" id="299467.A0A443SLM2"/>